<feature type="domain" description="Ketopantoate reductase N-terminal" evidence="1">
    <location>
        <begin position="4"/>
        <end position="164"/>
    </location>
</feature>
<dbReference type="OrthoDB" id="3609at2759"/>
<protein>
    <submittedName>
        <fullName evidence="3">6-phosphogluconate dehydrogenase C-terminal domain-like protein</fullName>
    </submittedName>
</protein>
<dbReference type="Pfam" id="PF02558">
    <property type="entry name" value="ApbA"/>
    <property type="match status" value="1"/>
</dbReference>
<dbReference type="AlphaFoldDB" id="A0A0D7BBB7"/>
<dbReference type="SUPFAM" id="SSF51735">
    <property type="entry name" value="NAD(P)-binding Rossmann-fold domains"/>
    <property type="match status" value="1"/>
</dbReference>
<dbReference type="PANTHER" id="PTHR21708:SF43">
    <property type="entry name" value="KETOPANTOATE REDUCTASE C-TERMINAL DOMAIN-CONTAINING PROTEIN"/>
    <property type="match status" value="1"/>
</dbReference>
<dbReference type="InterPro" id="IPR036291">
    <property type="entry name" value="NAD(P)-bd_dom_sf"/>
</dbReference>
<accession>A0A0D7BBB7</accession>
<organism evidence="3 4">
    <name type="scientific">Cylindrobasidium torrendii FP15055 ss-10</name>
    <dbReference type="NCBI Taxonomy" id="1314674"/>
    <lineage>
        <taxon>Eukaryota</taxon>
        <taxon>Fungi</taxon>
        <taxon>Dikarya</taxon>
        <taxon>Basidiomycota</taxon>
        <taxon>Agaricomycotina</taxon>
        <taxon>Agaricomycetes</taxon>
        <taxon>Agaricomycetidae</taxon>
        <taxon>Agaricales</taxon>
        <taxon>Marasmiineae</taxon>
        <taxon>Physalacriaceae</taxon>
        <taxon>Cylindrobasidium</taxon>
    </lineage>
</organism>
<dbReference type="InterPro" id="IPR013752">
    <property type="entry name" value="KPA_reductase"/>
</dbReference>
<evidence type="ECO:0000259" key="1">
    <source>
        <dbReference type="Pfam" id="PF02558"/>
    </source>
</evidence>
<dbReference type="InterPro" id="IPR013332">
    <property type="entry name" value="KPR_N"/>
</dbReference>
<proteinExistence type="predicted"/>
<dbReference type="PANTHER" id="PTHR21708">
    <property type="entry name" value="PROBABLE 2-DEHYDROPANTOATE 2-REDUCTASE"/>
    <property type="match status" value="1"/>
</dbReference>
<evidence type="ECO:0000313" key="4">
    <source>
        <dbReference type="Proteomes" id="UP000054007"/>
    </source>
</evidence>
<name>A0A0D7BBB7_9AGAR</name>
<dbReference type="Pfam" id="PF08546">
    <property type="entry name" value="ApbA_C"/>
    <property type="match status" value="1"/>
</dbReference>
<dbReference type="Proteomes" id="UP000054007">
    <property type="component" value="Unassembled WGS sequence"/>
</dbReference>
<dbReference type="Gene3D" id="3.40.50.720">
    <property type="entry name" value="NAD(P)-binding Rossmann-like Domain"/>
    <property type="match status" value="1"/>
</dbReference>
<dbReference type="STRING" id="1314674.A0A0D7BBB7"/>
<dbReference type="Gene3D" id="1.10.1040.10">
    <property type="entry name" value="N-(1-d-carboxylethyl)-l-norvaline Dehydrogenase, domain 2"/>
    <property type="match status" value="1"/>
</dbReference>
<reference evidence="3 4" key="1">
    <citation type="journal article" date="2015" name="Fungal Genet. Biol.">
        <title>Evolution of novel wood decay mechanisms in Agaricales revealed by the genome sequences of Fistulina hepatica and Cylindrobasidium torrendii.</title>
        <authorList>
            <person name="Floudas D."/>
            <person name="Held B.W."/>
            <person name="Riley R."/>
            <person name="Nagy L.G."/>
            <person name="Koehler G."/>
            <person name="Ransdell A.S."/>
            <person name="Younus H."/>
            <person name="Chow J."/>
            <person name="Chiniquy J."/>
            <person name="Lipzen A."/>
            <person name="Tritt A."/>
            <person name="Sun H."/>
            <person name="Haridas S."/>
            <person name="LaButti K."/>
            <person name="Ohm R.A."/>
            <person name="Kues U."/>
            <person name="Blanchette R.A."/>
            <person name="Grigoriev I.V."/>
            <person name="Minto R.E."/>
            <person name="Hibbett D.S."/>
        </authorList>
    </citation>
    <scope>NUCLEOTIDE SEQUENCE [LARGE SCALE GENOMIC DNA]</scope>
    <source>
        <strain evidence="3 4">FP15055 ss-10</strain>
    </source>
</reference>
<evidence type="ECO:0000313" key="3">
    <source>
        <dbReference type="EMBL" id="KIY67469.1"/>
    </source>
</evidence>
<dbReference type="InterPro" id="IPR008927">
    <property type="entry name" value="6-PGluconate_DH-like_C_sf"/>
</dbReference>
<dbReference type="InterPro" id="IPR013328">
    <property type="entry name" value="6PGD_dom2"/>
</dbReference>
<evidence type="ECO:0000259" key="2">
    <source>
        <dbReference type="Pfam" id="PF08546"/>
    </source>
</evidence>
<sequence>MRNILVVGYGAIGAVYAHVFKRSGLARVTVVARSNYQICQDQGMHIQSRRYGDIKGWRPDRCNVLTAADQQYDYVVLTTKCVPEVVKTSKILEPIITEPYLSKFKQPTYLILQNGLNVEDELYHTLKAAGQEPSIIGSCVYIGTNLVAPNVVSHGEGDRPTIGIYRYRDFTTTINTPEEDALVGDMYNILKQGGSEVTMVPEIQRRKFMKNFWNLAFASLATLTGYRLPAIFRDPPTDPAVPYEPYRFPKTAHLIDEHTIPALRATLQELLICQGRAMGFPDTEEGLPSEHADRTITNTAKLHTAPDSNHTPSMALDAQKGNPFEVEVIVGEVVRLAKEYKVEVPRVEMLYALLLVRQNQILRENFQRTSGSS</sequence>
<dbReference type="InterPro" id="IPR051402">
    <property type="entry name" value="KPR-Related"/>
</dbReference>
<gene>
    <name evidence="3" type="ORF">CYLTODRAFT_353121</name>
</gene>
<dbReference type="GO" id="GO:0005737">
    <property type="term" value="C:cytoplasm"/>
    <property type="evidence" value="ECO:0007669"/>
    <property type="project" value="TreeGrafter"/>
</dbReference>
<feature type="domain" description="Ketopantoate reductase C-terminal" evidence="2">
    <location>
        <begin position="287"/>
        <end position="355"/>
    </location>
</feature>
<dbReference type="SUPFAM" id="SSF48179">
    <property type="entry name" value="6-phosphogluconate dehydrogenase C-terminal domain-like"/>
    <property type="match status" value="1"/>
</dbReference>
<dbReference type="EMBL" id="KN880525">
    <property type="protein sequence ID" value="KIY67469.1"/>
    <property type="molecule type" value="Genomic_DNA"/>
</dbReference>
<keyword evidence="4" id="KW-1185">Reference proteome</keyword>